<dbReference type="AlphaFoldDB" id="A0A0A2T6H9"/>
<reference evidence="2 3" key="1">
    <citation type="journal article" date="2015" name="Stand. Genomic Sci.">
        <title>High quality draft genome sequence of the moderately halophilic bacterium Pontibacillus yanchengensis Y32(T) and comparison among Pontibacillus genomes.</title>
        <authorList>
            <person name="Huang J."/>
            <person name="Qiao Z.X."/>
            <person name="Tang J.W."/>
            <person name="Wang G."/>
        </authorList>
    </citation>
    <scope>NUCLEOTIDE SEQUENCE [LARGE SCALE GENOMIC DNA]</scope>
    <source>
        <strain evidence="2 3">Y32</strain>
    </source>
</reference>
<name>A0A0A2T6H9_9BACI</name>
<feature type="domain" description="HD" evidence="1">
    <location>
        <begin position="26"/>
        <end position="126"/>
    </location>
</feature>
<dbReference type="PANTHER" id="PTHR33594">
    <property type="entry name" value="SUPERFAMILY HYDROLASE, PUTATIVE (AFU_ORTHOLOGUE AFUA_1G03035)-RELATED"/>
    <property type="match status" value="1"/>
</dbReference>
<dbReference type="eggNOG" id="COG1418">
    <property type="taxonomic scope" value="Bacteria"/>
</dbReference>
<gene>
    <name evidence="2" type="ORF">N782_21835</name>
</gene>
<comment type="caution">
    <text evidence="2">The sequence shown here is derived from an EMBL/GenBank/DDBJ whole genome shotgun (WGS) entry which is preliminary data.</text>
</comment>
<evidence type="ECO:0000313" key="2">
    <source>
        <dbReference type="EMBL" id="KGP71114.1"/>
    </source>
</evidence>
<dbReference type="CDD" id="cd00077">
    <property type="entry name" value="HDc"/>
    <property type="match status" value="1"/>
</dbReference>
<keyword evidence="3" id="KW-1185">Reference proteome</keyword>
<organism evidence="2 3">
    <name type="scientific">Pontibacillus yanchengensis Y32</name>
    <dbReference type="NCBI Taxonomy" id="1385514"/>
    <lineage>
        <taxon>Bacteria</taxon>
        <taxon>Bacillati</taxon>
        <taxon>Bacillota</taxon>
        <taxon>Bacilli</taxon>
        <taxon>Bacillales</taxon>
        <taxon>Bacillaceae</taxon>
        <taxon>Pontibacillus</taxon>
    </lineage>
</organism>
<dbReference type="InterPro" id="IPR006674">
    <property type="entry name" value="HD_domain"/>
</dbReference>
<sequence>MSQEEIRSSVKEYVAAIFQEEPTGHDYEHMKRVANMAAYIAEHEGADPFICEMAGWLHDVTDGKLTDDENQAKENLHTFLYKLPLDTHAKNAILAAMKDVSFKGKHIIPYTIEGKVVQDADRLDAIGAIGIARTFAFGGNKEQLLHTEVEQNGSEPGTSIQHFYDKLLHLKGYMNTPTAISLAEERHAILEKFLQDFHTEWNSFS</sequence>
<dbReference type="EMBL" id="AVBF01000083">
    <property type="protein sequence ID" value="KGP71114.1"/>
    <property type="molecule type" value="Genomic_DNA"/>
</dbReference>
<protein>
    <submittedName>
        <fullName evidence="2">Phosphohydrolase</fullName>
    </submittedName>
</protein>
<dbReference type="OrthoDB" id="9797344at2"/>
<dbReference type="Gene3D" id="1.20.58.1910">
    <property type="match status" value="1"/>
</dbReference>
<dbReference type="SMART" id="SM00471">
    <property type="entry name" value="HDc"/>
    <property type="match status" value="1"/>
</dbReference>
<accession>A0A0A2T6H9</accession>
<keyword evidence="2" id="KW-0378">Hydrolase</keyword>
<dbReference type="PROSITE" id="PS51831">
    <property type="entry name" value="HD"/>
    <property type="match status" value="1"/>
</dbReference>
<dbReference type="PANTHER" id="PTHR33594:SF1">
    <property type="entry name" value="HD_PDEASE DOMAIN-CONTAINING PROTEIN"/>
    <property type="match status" value="1"/>
</dbReference>
<dbReference type="GO" id="GO:0016787">
    <property type="term" value="F:hydrolase activity"/>
    <property type="evidence" value="ECO:0007669"/>
    <property type="project" value="UniProtKB-KW"/>
</dbReference>
<evidence type="ECO:0000313" key="3">
    <source>
        <dbReference type="Proteomes" id="UP000030147"/>
    </source>
</evidence>
<dbReference type="STRING" id="1385514.N782_21835"/>
<dbReference type="Pfam" id="PF01966">
    <property type="entry name" value="HD"/>
    <property type="match status" value="1"/>
</dbReference>
<dbReference type="InterPro" id="IPR003607">
    <property type="entry name" value="HD/PDEase_dom"/>
</dbReference>
<proteinExistence type="predicted"/>
<dbReference type="Gene3D" id="1.10.472.50">
    <property type="entry name" value="HD-domain/PDEase-like"/>
    <property type="match status" value="1"/>
</dbReference>
<dbReference type="Proteomes" id="UP000030147">
    <property type="component" value="Unassembled WGS sequence"/>
</dbReference>
<evidence type="ECO:0000259" key="1">
    <source>
        <dbReference type="PROSITE" id="PS51831"/>
    </source>
</evidence>
<dbReference type="RefSeq" id="WP_036823853.1">
    <property type="nucleotide sequence ID" value="NZ_AVBF01000083.1"/>
</dbReference>
<dbReference type="SUPFAM" id="SSF109604">
    <property type="entry name" value="HD-domain/PDEase-like"/>
    <property type="match status" value="1"/>
</dbReference>